<evidence type="ECO:0000313" key="4">
    <source>
        <dbReference type="Proteomes" id="UP000243106"/>
    </source>
</evidence>
<evidence type="ECO:0000256" key="1">
    <source>
        <dbReference type="ARBA" id="ARBA00022723"/>
    </source>
</evidence>
<sequence>MSYIFDPERQPSLEIHGQAARFPLRRIFCVGRNYAAHAAEMGNEVDREAPFYFTKSPHHAVGSGSHPMPPRTEDYHHEVEFVVALHGPVDAADPMSAVFGYAVGLDMTRRDLQAASKAKGRPWSTAKDVEASAVIGPLTAASEFGGIGAQVLSLTVNDTLRQEGALADMVWSVPEILNDLNTLYALGAGDIVMTGTPSGVGAVARGDVLVGTCEGLEPVRLTLT</sequence>
<evidence type="ECO:0000313" key="3">
    <source>
        <dbReference type="EMBL" id="SFQ24764.1"/>
    </source>
</evidence>
<accession>A0A1I5WYK7</accession>
<dbReference type="AlphaFoldDB" id="A0A1I5WYK7"/>
<dbReference type="STRING" id="93684.SAMN05421853_10322"/>
<name>A0A1I5WYK7_9RHOB</name>
<dbReference type="InterPro" id="IPR036663">
    <property type="entry name" value="Fumarylacetoacetase_C_sf"/>
</dbReference>
<dbReference type="Gene3D" id="3.90.850.10">
    <property type="entry name" value="Fumarylacetoacetase-like, C-terminal domain"/>
    <property type="match status" value="1"/>
</dbReference>
<keyword evidence="3" id="KW-0670">Pyruvate</keyword>
<feature type="domain" description="Fumarylacetoacetase-like C-terminal" evidence="2">
    <location>
        <begin position="27"/>
        <end position="221"/>
    </location>
</feature>
<dbReference type="GO" id="GO:0018773">
    <property type="term" value="F:acetylpyruvate hydrolase activity"/>
    <property type="evidence" value="ECO:0007669"/>
    <property type="project" value="TreeGrafter"/>
</dbReference>
<evidence type="ECO:0000259" key="2">
    <source>
        <dbReference type="Pfam" id="PF01557"/>
    </source>
</evidence>
<dbReference type="RefSeq" id="WP_093009755.1">
    <property type="nucleotide sequence ID" value="NZ_FOXV01000003.1"/>
</dbReference>
<gene>
    <name evidence="3" type="ORF">SAMN05421853_10322</name>
</gene>
<dbReference type="GO" id="GO:0046872">
    <property type="term" value="F:metal ion binding"/>
    <property type="evidence" value="ECO:0007669"/>
    <property type="project" value="UniProtKB-KW"/>
</dbReference>
<dbReference type="Pfam" id="PF01557">
    <property type="entry name" value="FAA_hydrolase"/>
    <property type="match status" value="1"/>
</dbReference>
<dbReference type="PANTHER" id="PTHR11820">
    <property type="entry name" value="ACYLPYRUVASE"/>
    <property type="match status" value="1"/>
</dbReference>
<reference evidence="4" key="1">
    <citation type="submission" date="2016-10" db="EMBL/GenBank/DDBJ databases">
        <authorList>
            <person name="Varghese N."/>
            <person name="Submissions S."/>
        </authorList>
    </citation>
    <scope>NUCLEOTIDE SEQUENCE [LARGE SCALE GENOMIC DNA]</scope>
    <source>
        <strain evidence="4">JCM 10271</strain>
    </source>
</reference>
<dbReference type="PANTHER" id="PTHR11820:SF90">
    <property type="entry name" value="FLUTATHIONE S-TRANSFERASE"/>
    <property type="match status" value="1"/>
</dbReference>
<dbReference type="EMBL" id="FOXV01000003">
    <property type="protein sequence ID" value="SFQ24764.1"/>
    <property type="molecule type" value="Genomic_DNA"/>
</dbReference>
<dbReference type="Proteomes" id="UP000243106">
    <property type="component" value="Unassembled WGS sequence"/>
</dbReference>
<protein>
    <submittedName>
        <fullName evidence="3">Fumarylpyruvate hydrolase</fullName>
    </submittedName>
</protein>
<dbReference type="SUPFAM" id="SSF56529">
    <property type="entry name" value="FAH"/>
    <property type="match status" value="1"/>
</dbReference>
<keyword evidence="1" id="KW-0479">Metal-binding</keyword>
<keyword evidence="3" id="KW-0378">Hydrolase</keyword>
<keyword evidence="4" id="KW-1185">Reference proteome</keyword>
<dbReference type="InterPro" id="IPR011234">
    <property type="entry name" value="Fumarylacetoacetase-like_C"/>
</dbReference>
<organism evidence="3 4">
    <name type="scientific">Roseivivax halotolerans</name>
    <dbReference type="NCBI Taxonomy" id="93684"/>
    <lineage>
        <taxon>Bacteria</taxon>
        <taxon>Pseudomonadati</taxon>
        <taxon>Pseudomonadota</taxon>
        <taxon>Alphaproteobacteria</taxon>
        <taxon>Rhodobacterales</taxon>
        <taxon>Roseobacteraceae</taxon>
        <taxon>Roseivivax</taxon>
    </lineage>
</organism>
<proteinExistence type="predicted"/>